<evidence type="ECO:0000313" key="2">
    <source>
        <dbReference type="EMBL" id="MDT0414246.1"/>
    </source>
</evidence>
<feature type="transmembrane region" description="Helical" evidence="1">
    <location>
        <begin position="52"/>
        <end position="73"/>
    </location>
</feature>
<name>A0ABD5DYL7_9ACTN</name>
<dbReference type="AlphaFoldDB" id="A0ABD5DYL7"/>
<dbReference type="RefSeq" id="WP_254667573.1">
    <property type="nucleotide sequence ID" value="NZ_JAVRER010000002.1"/>
</dbReference>
<gene>
    <name evidence="2" type="ORF">RM574_01980</name>
</gene>
<keyword evidence="1" id="KW-0472">Membrane</keyword>
<evidence type="ECO:0000313" key="3">
    <source>
        <dbReference type="Proteomes" id="UP001183607"/>
    </source>
</evidence>
<evidence type="ECO:0008006" key="4">
    <source>
        <dbReference type="Google" id="ProtNLM"/>
    </source>
</evidence>
<sequence length="145" mass="14718">MTRTVAAWAAGLVLLLETFGIVLLCLTLGAVVGNQSMSLAGTDPDAVVTGSYVLAVVAGLFLCACAFVALRCALRRHAPGRTGRVLLIVAAVVHGVLAAVSLALLGLPVFLGLLLVLALLVLILVSPDEAPASAPRREVSPSTAP</sequence>
<comment type="caution">
    <text evidence="2">The sequence shown here is derived from an EMBL/GenBank/DDBJ whole genome shotgun (WGS) entry which is preliminary data.</text>
</comment>
<feature type="transmembrane region" description="Helical" evidence="1">
    <location>
        <begin position="7"/>
        <end position="32"/>
    </location>
</feature>
<evidence type="ECO:0000256" key="1">
    <source>
        <dbReference type="SAM" id="Phobius"/>
    </source>
</evidence>
<accession>A0ABD5DYL7</accession>
<keyword evidence="1" id="KW-0812">Transmembrane</keyword>
<feature type="transmembrane region" description="Helical" evidence="1">
    <location>
        <begin position="110"/>
        <end position="127"/>
    </location>
</feature>
<proteinExistence type="predicted"/>
<feature type="transmembrane region" description="Helical" evidence="1">
    <location>
        <begin position="85"/>
        <end position="104"/>
    </location>
</feature>
<organism evidence="2 3">
    <name type="scientific">Streptomyces evansiae</name>
    <dbReference type="NCBI Taxonomy" id="3075535"/>
    <lineage>
        <taxon>Bacteria</taxon>
        <taxon>Bacillati</taxon>
        <taxon>Actinomycetota</taxon>
        <taxon>Actinomycetes</taxon>
        <taxon>Kitasatosporales</taxon>
        <taxon>Streptomycetaceae</taxon>
        <taxon>Streptomyces</taxon>
    </lineage>
</organism>
<dbReference type="Proteomes" id="UP001183607">
    <property type="component" value="Unassembled WGS sequence"/>
</dbReference>
<protein>
    <recommendedName>
        <fullName evidence="4">Integral membrane protein</fullName>
    </recommendedName>
</protein>
<reference evidence="3" key="1">
    <citation type="submission" date="2023-07" db="EMBL/GenBank/DDBJ databases">
        <title>30 novel species of actinomycetes from the DSMZ collection.</title>
        <authorList>
            <person name="Nouioui I."/>
        </authorList>
    </citation>
    <scope>NUCLEOTIDE SEQUENCE [LARGE SCALE GENOMIC DNA]</scope>
    <source>
        <strain evidence="3">DSM 41982</strain>
    </source>
</reference>
<keyword evidence="1" id="KW-1133">Transmembrane helix</keyword>
<dbReference type="EMBL" id="JAVRER010000002">
    <property type="protein sequence ID" value="MDT0414246.1"/>
    <property type="molecule type" value="Genomic_DNA"/>
</dbReference>